<dbReference type="InterPro" id="IPR033867">
    <property type="entry name" value="Mrt4"/>
</dbReference>
<keyword evidence="5" id="KW-0690">Ribosome biogenesis</keyword>
<dbReference type="GO" id="GO:0000027">
    <property type="term" value="P:ribosomal large subunit assembly"/>
    <property type="evidence" value="ECO:0007669"/>
    <property type="project" value="InterPro"/>
</dbReference>
<dbReference type="GO" id="GO:0030687">
    <property type="term" value="C:preribosome, large subunit precursor"/>
    <property type="evidence" value="ECO:0007669"/>
    <property type="project" value="TreeGrafter"/>
</dbReference>
<dbReference type="PhylomeDB" id="A0A1B0FQN5"/>
<dbReference type="PANTHER" id="PTHR45841:SF1">
    <property type="entry name" value="MRNA TURNOVER PROTEIN 4 HOMOLOG"/>
    <property type="match status" value="1"/>
</dbReference>
<evidence type="ECO:0000256" key="3">
    <source>
        <dbReference type="ARBA" id="ARBA00022490"/>
    </source>
</evidence>
<evidence type="ECO:0000256" key="6">
    <source>
        <dbReference type="SAM" id="MobiDB-lite"/>
    </source>
</evidence>
<dbReference type="Gene3D" id="3.30.70.1730">
    <property type="match status" value="1"/>
</dbReference>
<feature type="region of interest" description="Disordered" evidence="6">
    <location>
        <begin position="232"/>
        <end position="264"/>
    </location>
</feature>
<dbReference type="Gene3D" id="3.90.105.20">
    <property type="match status" value="1"/>
</dbReference>
<dbReference type="EMBL" id="CCAG010009452">
    <property type="status" value="NOT_ANNOTATED_CDS"/>
    <property type="molecule type" value="Genomic_DNA"/>
</dbReference>
<dbReference type="InterPro" id="IPR001790">
    <property type="entry name" value="Ribosomal_uL10"/>
</dbReference>
<comment type="similarity">
    <text evidence="2 5">Belongs to the universal ribosomal protein uL10 family.</text>
</comment>
<protein>
    <recommendedName>
        <fullName evidence="5">Ribosome assembly factor mrt4</fullName>
    </recommendedName>
</protein>
<dbReference type="CDD" id="cd05796">
    <property type="entry name" value="Ribosomal_P0_like"/>
    <property type="match status" value="1"/>
</dbReference>
<feature type="compositionally biased region" description="Acidic residues" evidence="6">
    <location>
        <begin position="248"/>
        <end position="264"/>
    </location>
</feature>
<dbReference type="InterPro" id="IPR051742">
    <property type="entry name" value="Ribosome_Assembly_uL10"/>
</dbReference>
<dbReference type="STRING" id="37546.A0A1B0FQN5"/>
<dbReference type="GO" id="GO:0000956">
    <property type="term" value="P:nuclear-transcribed mRNA catabolic process"/>
    <property type="evidence" value="ECO:0007669"/>
    <property type="project" value="TreeGrafter"/>
</dbReference>
<reference evidence="8" key="1">
    <citation type="submission" date="2020-05" db="UniProtKB">
        <authorList>
            <consortium name="EnsemblMetazoa"/>
        </authorList>
    </citation>
    <scope>IDENTIFICATION</scope>
    <source>
        <strain evidence="8">Yale</strain>
    </source>
</reference>
<evidence type="ECO:0000313" key="8">
    <source>
        <dbReference type="EnsemblMetazoa" id="GMOY006169-PA"/>
    </source>
</evidence>
<dbReference type="GO" id="GO:0005730">
    <property type="term" value="C:nucleolus"/>
    <property type="evidence" value="ECO:0007669"/>
    <property type="project" value="UniProtKB-SubCell"/>
</dbReference>
<proteinExistence type="inferred from homology"/>
<dbReference type="AlphaFoldDB" id="A0A1B0FQN5"/>
<dbReference type="FunFam" id="3.30.70.1730:FF:000005">
    <property type="entry name" value="Ribosome assembly factor mrt4"/>
    <property type="match status" value="1"/>
</dbReference>
<dbReference type="FunFam" id="3.90.105.20:FF:000002">
    <property type="entry name" value="Ribosome assembly factor mrt4"/>
    <property type="match status" value="1"/>
</dbReference>
<evidence type="ECO:0000256" key="4">
    <source>
        <dbReference type="ARBA" id="ARBA00023242"/>
    </source>
</evidence>
<comment type="function">
    <text evidence="1 5">Component of the ribosome assembly machinery. Nuclear paralog of the ribosomal protein P0, it binds pre-60S subunits at an early stage of assembly in the nucleolus, and is replaced by P0 in cytoplasmic pre-60S subunits and mature 80S ribosomes.</text>
</comment>
<comment type="subunit">
    <text evidence="5">Associates with the pre-60S ribosomal particle.</text>
</comment>
<dbReference type="Pfam" id="PF17777">
    <property type="entry name" value="RL10P_insert"/>
    <property type="match status" value="1"/>
</dbReference>
<evidence type="ECO:0000256" key="1">
    <source>
        <dbReference type="ARBA" id="ARBA00004046"/>
    </source>
</evidence>
<keyword evidence="9" id="KW-1185">Reference proteome</keyword>
<dbReference type="InterPro" id="IPR043164">
    <property type="entry name" value="Ribosomal_uL10-like_insert_sf"/>
</dbReference>
<feature type="domain" description="Large ribosomal subunit protein uL10-like insertion" evidence="7">
    <location>
        <begin position="144"/>
        <end position="212"/>
    </location>
</feature>
<sequence length="264" mass="30652">MAFKYDTILKTKGTEFYLTIAIKATVFFSLTKTDRKGLAWKQLIIEDIRKCAETYPNIFVFQVQNMRNNLLKDLRKEWRENSRFIFGKNRIMQIGLGRTKEEELQTDLHKLSKRLTGQVGLLFTEKSKQEVLEWAENYWALEYARSGFLATETVVLSGGPLKEFSHSIEPHLRSLGMPTKLQKGVIHLYKDYTVCEEGKVLNPEQARILKLIDKPMSKFRLTMKCSWSKNEGFELHKPDDPQNNDSGNGEEAEDMEQDDNDESD</sequence>
<evidence type="ECO:0000256" key="5">
    <source>
        <dbReference type="RuleBase" id="RU364039"/>
    </source>
</evidence>
<dbReference type="Pfam" id="PF00466">
    <property type="entry name" value="Ribosomal_L10"/>
    <property type="match status" value="1"/>
</dbReference>
<evidence type="ECO:0000256" key="2">
    <source>
        <dbReference type="ARBA" id="ARBA00008889"/>
    </source>
</evidence>
<name>A0A1B0FQN5_GLOMM</name>
<dbReference type="Proteomes" id="UP000092444">
    <property type="component" value="Unassembled WGS sequence"/>
</dbReference>
<dbReference type="InterPro" id="IPR040637">
    <property type="entry name" value="Ribosomal_uL10-like_insert"/>
</dbReference>
<evidence type="ECO:0000313" key="9">
    <source>
        <dbReference type="Proteomes" id="UP000092444"/>
    </source>
</evidence>
<dbReference type="PANTHER" id="PTHR45841">
    <property type="entry name" value="MRNA TURNOVER PROTEIN 4 MRTO4"/>
    <property type="match status" value="1"/>
</dbReference>
<keyword evidence="4 5" id="KW-0539">Nucleus</keyword>
<dbReference type="GO" id="GO:0006364">
    <property type="term" value="P:rRNA processing"/>
    <property type="evidence" value="ECO:0007669"/>
    <property type="project" value="TreeGrafter"/>
</dbReference>
<comment type="subcellular location">
    <subcellularLocation>
        <location evidence="5">Cytoplasm</location>
    </subcellularLocation>
    <subcellularLocation>
        <location evidence="5">Nucleus</location>
        <location evidence="5">Nucleolus</location>
    </subcellularLocation>
</comment>
<dbReference type="VEuPathDB" id="VectorBase:GMOY006169"/>
<dbReference type="InterPro" id="IPR043141">
    <property type="entry name" value="Ribosomal_uL10-like_sf"/>
</dbReference>
<evidence type="ECO:0000259" key="7">
    <source>
        <dbReference type="Pfam" id="PF17777"/>
    </source>
</evidence>
<dbReference type="EnsemblMetazoa" id="GMOY006169-RA">
    <property type="protein sequence ID" value="GMOY006169-PA"/>
    <property type="gene ID" value="GMOY006169"/>
</dbReference>
<keyword evidence="3 5" id="KW-0963">Cytoplasm</keyword>
<dbReference type="GO" id="GO:0005737">
    <property type="term" value="C:cytoplasm"/>
    <property type="evidence" value="ECO:0007669"/>
    <property type="project" value="UniProtKB-SubCell"/>
</dbReference>
<organism evidence="8 9">
    <name type="scientific">Glossina morsitans morsitans</name>
    <name type="common">Savannah tsetse fly</name>
    <dbReference type="NCBI Taxonomy" id="37546"/>
    <lineage>
        <taxon>Eukaryota</taxon>
        <taxon>Metazoa</taxon>
        <taxon>Ecdysozoa</taxon>
        <taxon>Arthropoda</taxon>
        <taxon>Hexapoda</taxon>
        <taxon>Insecta</taxon>
        <taxon>Pterygota</taxon>
        <taxon>Neoptera</taxon>
        <taxon>Endopterygota</taxon>
        <taxon>Diptera</taxon>
        <taxon>Brachycera</taxon>
        <taxon>Muscomorpha</taxon>
        <taxon>Hippoboscoidea</taxon>
        <taxon>Glossinidae</taxon>
        <taxon>Glossina</taxon>
    </lineage>
</organism>
<accession>A0A1B0FQN5</accession>
<dbReference type="GO" id="GO:0003723">
    <property type="term" value="F:RNA binding"/>
    <property type="evidence" value="ECO:0007669"/>
    <property type="project" value="TreeGrafter"/>
</dbReference>
<dbReference type="SUPFAM" id="SSF160369">
    <property type="entry name" value="Ribosomal protein L10-like"/>
    <property type="match status" value="1"/>
</dbReference>